<keyword evidence="5 8" id="KW-1133">Transmembrane helix</keyword>
<sequence length="187" mass="19188">MSTDPAIPAAPVISPALDPREVAERLLATVREDIGRADTKAAVLLSTALALPALLLDHHTDGWPAAPATVLLSVGGALWAAGAWALVRAVLPRTGTLRPAPARPAGGPPGPVPPTAATYFGDLLGTRDPRVLTALVVEAARDPLAWLLVQAVDVSAILAAKYRLIRRSVALLAPGALLTVAGLLLGR</sequence>
<keyword evidence="7 8" id="KW-0472">Membrane</keyword>
<dbReference type="GO" id="GO:0051607">
    <property type="term" value="P:defense response to virus"/>
    <property type="evidence" value="ECO:0007669"/>
    <property type="project" value="UniProtKB-KW"/>
</dbReference>
<evidence type="ECO:0000256" key="1">
    <source>
        <dbReference type="ARBA" id="ARBA00004236"/>
    </source>
</evidence>
<keyword evidence="6" id="KW-0051">Antiviral defense</keyword>
<reference evidence="10 11" key="1">
    <citation type="submission" date="2019-06" db="EMBL/GenBank/DDBJ databases">
        <title>Sequencing the genomes of 1000 actinobacteria strains.</title>
        <authorList>
            <person name="Klenk H.-P."/>
        </authorList>
    </citation>
    <scope>NUCLEOTIDE SEQUENCE [LARGE SCALE GENOMIC DNA]</scope>
    <source>
        <strain evidence="10 11">DSM 44826</strain>
    </source>
</reference>
<keyword evidence="11" id="KW-1185">Reference proteome</keyword>
<evidence type="ECO:0000256" key="3">
    <source>
        <dbReference type="ARBA" id="ARBA00022692"/>
    </source>
</evidence>
<keyword evidence="4" id="KW-0547">Nucleotide-binding</keyword>
<feature type="domain" description="Pycsar effector protein" evidence="9">
    <location>
        <begin position="23"/>
        <end position="185"/>
    </location>
</feature>
<evidence type="ECO:0000256" key="5">
    <source>
        <dbReference type="ARBA" id="ARBA00022989"/>
    </source>
</evidence>
<comment type="subcellular location">
    <subcellularLocation>
        <location evidence="1">Cell membrane</location>
    </subcellularLocation>
</comment>
<evidence type="ECO:0000256" key="8">
    <source>
        <dbReference type="SAM" id="Phobius"/>
    </source>
</evidence>
<dbReference type="AlphaFoldDB" id="A0A561SFK4"/>
<protein>
    <recommendedName>
        <fullName evidence="9">Pycsar effector protein domain-containing protein</fullName>
    </recommendedName>
</protein>
<dbReference type="InterPro" id="IPR043760">
    <property type="entry name" value="PycTM_dom"/>
</dbReference>
<dbReference type="RefSeq" id="WP_246214131.1">
    <property type="nucleotide sequence ID" value="NZ_BAAAMZ010000001.1"/>
</dbReference>
<dbReference type="GO" id="GO:0005886">
    <property type="term" value="C:plasma membrane"/>
    <property type="evidence" value="ECO:0007669"/>
    <property type="project" value="UniProtKB-SubCell"/>
</dbReference>
<gene>
    <name evidence="10" type="ORF">FHX73_15220</name>
</gene>
<keyword evidence="2" id="KW-1003">Cell membrane</keyword>
<evidence type="ECO:0000259" key="9">
    <source>
        <dbReference type="Pfam" id="PF18967"/>
    </source>
</evidence>
<accession>A0A561SFK4</accession>
<keyword evidence="3 8" id="KW-0812">Transmembrane</keyword>
<proteinExistence type="predicted"/>
<feature type="transmembrane region" description="Helical" evidence="8">
    <location>
        <begin position="169"/>
        <end position="186"/>
    </location>
</feature>
<organism evidence="10 11">
    <name type="scientific">Kitasatospora viridis</name>
    <dbReference type="NCBI Taxonomy" id="281105"/>
    <lineage>
        <taxon>Bacteria</taxon>
        <taxon>Bacillati</taxon>
        <taxon>Actinomycetota</taxon>
        <taxon>Actinomycetes</taxon>
        <taxon>Kitasatosporales</taxon>
        <taxon>Streptomycetaceae</taxon>
        <taxon>Kitasatospora</taxon>
    </lineage>
</organism>
<evidence type="ECO:0000313" key="10">
    <source>
        <dbReference type="EMBL" id="TWF73607.1"/>
    </source>
</evidence>
<evidence type="ECO:0000256" key="2">
    <source>
        <dbReference type="ARBA" id="ARBA00022475"/>
    </source>
</evidence>
<dbReference type="Proteomes" id="UP000317940">
    <property type="component" value="Unassembled WGS sequence"/>
</dbReference>
<evidence type="ECO:0000256" key="7">
    <source>
        <dbReference type="ARBA" id="ARBA00023136"/>
    </source>
</evidence>
<dbReference type="EMBL" id="VIWT01000005">
    <property type="protein sequence ID" value="TWF73607.1"/>
    <property type="molecule type" value="Genomic_DNA"/>
</dbReference>
<evidence type="ECO:0000256" key="4">
    <source>
        <dbReference type="ARBA" id="ARBA00022741"/>
    </source>
</evidence>
<name>A0A561SFK4_9ACTN</name>
<comment type="caution">
    <text evidence="10">The sequence shown here is derived from an EMBL/GenBank/DDBJ whole genome shotgun (WGS) entry which is preliminary data.</text>
</comment>
<evidence type="ECO:0000313" key="11">
    <source>
        <dbReference type="Proteomes" id="UP000317940"/>
    </source>
</evidence>
<dbReference type="GO" id="GO:0000166">
    <property type="term" value="F:nucleotide binding"/>
    <property type="evidence" value="ECO:0007669"/>
    <property type="project" value="UniProtKB-KW"/>
</dbReference>
<evidence type="ECO:0000256" key="6">
    <source>
        <dbReference type="ARBA" id="ARBA00023118"/>
    </source>
</evidence>
<feature type="transmembrane region" description="Helical" evidence="8">
    <location>
        <begin position="65"/>
        <end position="87"/>
    </location>
</feature>
<dbReference type="Pfam" id="PF18967">
    <property type="entry name" value="PycTM"/>
    <property type="match status" value="1"/>
</dbReference>